<sequence>MPCEFTSSPKRVTNNSGTEIVAEEYQDVRDYRKTLVAASKVSKSATFETSRPFRPASIPFHKLDFDIFVELRQTHQTRQAALGLCNRSRVPRAVTNAQAARLRIESQMQSILRDEQRFEGEKGVGSGVERELRWRKAAKGGRDGIVDGESVPALAAGSEANAGAAAEKTAKENHTKRNKAFERALVLPRIREIIADARVTPFRPLLLEDFGLIFTASGKVCIGRLEAMVSKTAGSNGKHGAITETSFISAASYLSLQVYQHTTGSMFTHYSDSTSLLGTNQYAHLPPLHFLMVLPKNSVTVGSDGSLRLDDEHLRYFSFFKTQEAHFREARKASKATGKNKL</sequence>
<organism evidence="1 2">
    <name type="scientific">Ephemerocybe angulata</name>
    <dbReference type="NCBI Taxonomy" id="980116"/>
    <lineage>
        <taxon>Eukaryota</taxon>
        <taxon>Fungi</taxon>
        <taxon>Dikarya</taxon>
        <taxon>Basidiomycota</taxon>
        <taxon>Agaricomycotina</taxon>
        <taxon>Agaricomycetes</taxon>
        <taxon>Agaricomycetidae</taxon>
        <taxon>Agaricales</taxon>
        <taxon>Agaricineae</taxon>
        <taxon>Psathyrellaceae</taxon>
        <taxon>Ephemerocybe</taxon>
    </lineage>
</organism>
<evidence type="ECO:0000313" key="1">
    <source>
        <dbReference type="EMBL" id="KAF6761586.1"/>
    </source>
</evidence>
<comment type="caution">
    <text evidence="1">The sequence shown here is derived from an EMBL/GenBank/DDBJ whole genome shotgun (WGS) entry which is preliminary data.</text>
</comment>
<dbReference type="EMBL" id="JACGCI010000009">
    <property type="protein sequence ID" value="KAF6761586.1"/>
    <property type="molecule type" value="Genomic_DNA"/>
</dbReference>
<reference evidence="1 2" key="1">
    <citation type="submission" date="2020-07" db="EMBL/GenBank/DDBJ databases">
        <title>Comparative genomics of pyrophilous fungi reveals a link between fire events and developmental genes.</title>
        <authorList>
            <consortium name="DOE Joint Genome Institute"/>
            <person name="Steindorff A.S."/>
            <person name="Carver A."/>
            <person name="Calhoun S."/>
            <person name="Stillman K."/>
            <person name="Liu H."/>
            <person name="Lipzen A."/>
            <person name="Pangilinan J."/>
            <person name="Labutti K."/>
            <person name="Bruns T.D."/>
            <person name="Grigoriev I.V."/>
        </authorList>
    </citation>
    <scope>NUCLEOTIDE SEQUENCE [LARGE SCALE GENOMIC DNA]</scope>
    <source>
        <strain evidence="1 2">CBS 144469</strain>
    </source>
</reference>
<dbReference type="Proteomes" id="UP000521943">
    <property type="component" value="Unassembled WGS sequence"/>
</dbReference>
<keyword evidence="2" id="KW-1185">Reference proteome</keyword>
<dbReference type="AlphaFoldDB" id="A0A8H6MDZ3"/>
<gene>
    <name evidence="1" type="ORF">DFP72DRAFT_625665</name>
</gene>
<protein>
    <submittedName>
        <fullName evidence="1">Uncharacterized protein</fullName>
    </submittedName>
</protein>
<dbReference type="OrthoDB" id="3065650at2759"/>
<accession>A0A8H6MDZ3</accession>
<evidence type="ECO:0000313" key="2">
    <source>
        <dbReference type="Proteomes" id="UP000521943"/>
    </source>
</evidence>
<name>A0A8H6MDZ3_9AGAR</name>
<proteinExistence type="predicted"/>